<organism evidence="2 4">
    <name type="scientific">Trichormus variabilis NIES-23</name>
    <dbReference type="NCBI Taxonomy" id="1973479"/>
    <lineage>
        <taxon>Bacteria</taxon>
        <taxon>Bacillati</taxon>
        <taxon>Cyanobacteriota</taxon>
        <taxon>Cyanophyceae</taxon>
        <taxon>Nostocales</taxon>
        <taxon>Nostocaceae</taxon>
        <taxon>Trichormus</taxon>
    </lineage>
</organism>
<dbReference type="PANTHER" id="PTHR46564:SF1">
    <property type="entry name" value="TRANSPOSASE"/>
    <property type="match status" value="1"/>
</dbReference>
<accession>A0A1Z4KEQ2</accession>
<reference evidence="2 4" key="1">
    <citation type="submission" date="2017-06" db="EMBL/GenBank/DDBJ databases">
        <title>Genome sequencing of cyanobaciteial culture collection at National Institute for Environmental Studies (NIES).</title>
        <authorList>
            <person name="Hirose Y."/>
            <person name="Shimura Y."/>
            <person name="Fujisawa T."/>
            <person name="Nakamura Y."/>
            <person name="Kawachi M."/>
        </authorList>
    </citation>
    <scope>NUCLEOTIDE SEQUENCE [LARGE SCALE GENOMIC DNA]</scope>
    <source>
        <strain evidence="2 4">NIES-23</strain>
    </source>
</reference>
<dbReference type="EMBL" id="AP018216">
    <property type="protein sequence ID" value="BAY71329.1"/>
    <property type="molecule type" value="Genomic_DNA"/>
</dbReference>
<evidence type="ECO:0000313" key="2">
    <source>
        <dbReference type="EMBL" id="BAY67476.1"/>
    </source>
</evidence>
<dbReference type="Gene3D" id="3.30.420.10">
    <property type="entry name" value="Ribonuclease H-like superfamily/Ribonuclease H"/>
    <property type="match status" value="1"/>
</dbReference>
<dbReference type="EMBL" id="AP018216">
    <property type="protein sequence ID" value="BAY67476.1"/>
    <property type="molecule type" value="Genomic_DNA"/>
</dbReference>
<evidence type="ECO:0000313" key="4">
    <source>
        <dbReference type="Proteomes" id="UP000217507"/>
    </source>
</evidence>
<sequence>MQCADFFRNRSSPSKKTVRSSQAGTEITQNKRLSYWESVRDIVADDLVFVDEMGVLLGLTRGMGRSKKGDRVYDVKPFYRGSRVTVVGAITNKSILSLKTLGPSMNGEDFKKFVEQELLPKLWKGAVVVMDNLKAHKMKGIIEMIESVGARVVYLSPYSPEFNPIEHLWWQLKAFIRKFSPKNILAVVQLLSLGVLLCSSQQLQNYFSHCCYCTS</sequence>
<evidence type="ECO:0000259" key="1">
    <source>
        <dbReference type="Pfam" id="PF13358"/>
    </source>
</evidence>
<dbReference type="GO" id="GO:0003676">
    <property type="term" value="F:nucleic acid binding"/>
    <property type="evidence" value="ECO:0007669"/>
    <property type="project" value="InterPro"/>
</dbReference>
<evidence type="ECO:0000313" key="3">
    <source>
        <dbReference type="EMBL" id="BAY71329.1"/>
    </source>
</evidence>
<dbReference type="NCBIfam" id="NF033545">
    <property type="entry name" value="transpos_IS630"/>
    <property type="match status" value="1"/>
</dbReference>
<dbReference type="AlphaFoldDB" id="A0A1Z4KEQ2"/>
<gene>
    <name evidence="2" type="ORF">NIES23_02500</name>
    <name evidence="3" type="ORF">NIES23_41460</name>
</gene>
<proteinExistence type="predicted"/>
<protein>
    <submittedName>
        <fullName evidence="2">Transposase</fullName>
    </submittedName>
</protein>
<feature type="domain" description="Tc1-like transposase DDE" evidence="1">
    <location>
        <begin position="46"/>
        <end position="178"/>
    </location>
</feature>
<dbReference type="PANTHER" id="PTHR46564">
    <property type="entry name" value="TRANSPOSASE"/>
    <property type="match status" value="1"/>
</dbReference>
<dbReference type="InterPro" id="IPR038717">
    <property type="entry name" value="Tc1-like_DDE_dom"/>
</dbReference>
<name>A0A1Z4KEQ2_ANAVA</name>
<dbReference type="Pfam" id="PF13358">
    <property type="entry name" value="DDE_3"/>
    <property type="match status" value="1"/>
</dbReference>
<dbReference type="InterPro" id="IPR047655">
    <property type="entry name" value="Transpos_IS630-like"/>
</dbReference>
<dbReference type="Proteomes" id="UP000217507">
    <property type="component" value="Chromosome"/>
</dbReference>
<dbReference type="InterPro" id="IPR036397">
    <property type="entry name" value="RNaseH_sf"/>
</dbReference>